<dbReference type="PIRSF" id="PIRSF500217">
    <property type="entry name" value="AlgI"/>
    <property type="match status" value="1"/>
</dbReference>
<dbReference type="AlphaFoldDB" id="A0A1A8XDX6"/>
<name>A0A1A8XDX6_9PROT</name>
<keyword evidence="10 13" id="KW-0472">Membrane</keyword>
<evidence type="ECO:0000256" key="6">
    <source>
        <dbReference type="ARBA" id="ARBA00022679"/>
    </source>
</evidence>
<evidence type="ECO:0000256" key="7">
    <source>
        <dbReference type="ARBA" id="ARBA00022692"/>
    </source>
</evidence>
<proteinExistence type="inferred from homology"/>
<comment type="similarity">
    <text evidence="3 13">Belongs to the membrane-bound acyltransferase family.</text>
</comment>
<keyword evidence="16" id="KW-1185">Reference proteome</keyword>
<gene>
    <name evidence="15" type="primary">patA</name>
    <name evidence="15" type="ORF">ACCAA_1010012</name>
</gene>
<feature type="transmembrane region" description="Helical" evidence="14">
    <location>
        <begin position="52"/>
        <end position="69"/>
    </location>
</feature>
<dbReference type="GO" id="GO:0016746">
    <property type="term" value="F:acyltransferase activity"/>
    <property type="evidence" value="ECO:0007669"/>
    <property type="project" value="UniProtKB-KW"/>
</dbReference>
<feature type="transmembrane region" description="Helical" evidence="14">
    <location>
        <begin position="121"/>
        <end position="139"/>
    </location>
</feature>
<dbReference type="PIRSF" id="PIRSF016636">
    <property type="entry name" value="AlgI_DltB"/>
    <property type="match status" value="1"/>
</dbReference>
<feature type="transmembrane region" description="Helical" evidence="14">
    <location>
        <begin position="29"/>
        <end position="46"/>
    </location>
</feature>
<evidence type="ECO:0000256" key="4">
    <source>
        <dbReference type="ARBA" id="ARBA00016084"/>
    </source>
</evidence>
<keyword evidence="7 14" id="KW-0812">Transmembrane</keyword>
<evidence type="ECO:0000256" key="13">
    <source>
        <dbReference type="PIRNR" id="PIRNR016636"/>
    </source>
</evidence>
<keyword evidence="8" id="KW-0016">Alginate biosynthesis</keyword>
<dbReference type="GO" id="GO:0005886">
    <property type="term" value="C:plasma membrane"/>
    <property type="evidence" value="ECO:0007669"/>
    <property type="project" value="UniProtKB-SubCell"/>
</dbReference>
<dbReference type="GO" id="GO:0042121">
    <property type="term" value="P:alginic acid biosynthetic process"/>
    <property type="evidence" value="ECO:0007669"/>
    <property type="project" value="UniProtKB-KW"/>
</dbReference>
<keyword evidence="11 13" id="KW-0012">Acyltransferase</keyword>
<evidence type="ECO:0000256" key="10">
    <source>
        <dbReference type="ARBA" id="ARBA00023136"/>
    </source>
</evidence>
<dbReference type="Pfam" id="PF03062">
    <property type="entry name" value="MBOAT"/>
    <property type="match status" value="1"/>
</dbReference>
<keyword evidence="9 14" id="KW-1133">Transmembrane helix</keyword>
<feature type="transmembrane region" description="Helical" evidence="14">
    <location>
        <begin position="491"/>
        <end position="510"/>
    </location>
</feature>
<feature type="transmembrane region" description="Helical" evidence="14">
    <location>
        <begin position="401"/>
        <end position="423"/>
    </location>
</feature>
<evidence type="ECO:0000256" key="8">
    <source>
        <dbReference type="ARBA" id="ARBA00022841"/>
    </source>
</evidence>
<evidence type="ECO:0000256" key="1">
    <source>
        <dbReference type="ARBA" id="ARBA00004651"/>
    </source>
</evidence>
<keyword evidence="5 13" id="KW-1003">Cell membrane</keyword>
<dbReference type="STRING" id="1860102.ACCAA_1010012"/>
<keyword evidence="6 13" id="KW-0808">Transferase</keyword>
<dbReference type="Proteomes" id="UP000199169">
    <property type="component" value="Unassembled WGS sequence"/>
</dbReference>
<feature type="transmembrane region" description="Helical" evidence="14">
    <location>
        <begin position="372"/>
        <end position="389"/>
    </location>
</feature>
<evidence type="ECO:0000256" key="5">
    <source>
        <dbReference type="ARBA" id="ARBA00022475"/>
    </source>
</evidence>
<feature type="transmembrane region" description="Helical" evidence="14">
    <location>
        <begin position="443"/>
        <end position="460"/>
    </location>
</feature>
<accession>A0A1A8XDX6</accession>
<dbReference type="InterPro" id="IPR051085">
    <property type="entry name" value="MB_O-acyltransferase"/>
</dbReference>
<feature type="transmembrane region" description="Helical" evidence="14">
    <location>
        <begin position="81"/>
        <end position="101"/>
    </location>
</feature>
<comment type="subcellular location">
    <subcellularLocation>
        <location evidence="1">Cell membrane</location>
        <topology evidence="1">Multi-pass membrane protein</topology>
    </subcellularLocation>
</comment>
<evidence type="ECO:0000313" key="16">
    <source>
        <dbReference type="Proteomes" id="UP000199169"/>
    </source>
</evidence>
<dbReference type="RefSeq" id="WP_186405432.1">
    <property type="nucleotide sequence ID" value="NZ_FLQX01000004.1"/>
</dbReference>
<evidence type="ECO:0000313" key="15">
    <source>
        <dbReference type="EMBL" id="SBT03404.1"/>
    </source>
</evidence>
<evidence type="ECO:0000256" key="14">
    <source>
        <dbReference type="SAM" id="Phobius"/>
    </source>
</evidence>
<dbReference type="EMBL" id="FLQX01000004">
    <property type="protein sequence ID" value="SBT03404.1"/>
    <property type="molecule type" value="Genomic_DNA"/>
</dbReference>
<dbReference type="PANTHER" id="PTHR13285:SF23">
    <property type="entry name" value="TEICHOIC ACID D-ALANYLTRANSFERASE"/>
    <property type="match status" value="1"/>
</dbReference>
<organism evidence="15 16">
    <name type="scientific">Candidatus Accumulibacter aalborgensis</name>
    <dbReference type="NCBI Taxonomy" id="1860102"/>
    <lineage>
        <taxon>Bacteria</taxon>
        <taxon>Pseudomonadati</taxon>
        <taxon>Pseudomonadota</taxon>
        <taxon>Betaproteobacteria</taxon>
        <taxon>Candidatus Accumulibacter</taxon>
    </lineage>
</organism>
<dbReference type="InterPro" id="IPR024194">
    <property type="entry name" value="Ac/AlaTfrase_AlgI/DltB"/>
</dbReference>
<evidence type="ECO:0000256" key="11">
    <source>
        <dbReference type="ARBA" id="ARBA00023315"/>
    </source>
</evidence>
<evidence type="ECO:0000256" key="2">
    <source>
        <dbReference type="ARBA" id="ARBA00005182"/>
    </source>
</evidence>
<evidence type="ECO:0000256" key="3">
    <source>
        <dbReference type="ARBA" id="ARBA00010323"/>
    </source>
</evidence>
<protein>
    <recommendedName>
        <fullName evidence="4">Probable alginate O-acetylase AlgI</fullName>
    </recommendedName>
    <alternativeName>
        <fullName evidence="12">Alginate biosynthesis protein AlgI</fullName>
    </alternativeName>
</protein>
<comment type="pathway">
    <text evidence="2">Glycan biosynthesis; alginate biosynthesis.</text>
</comment>
<evidence type="ECO:0000256" key="9">
    <source>
        <dbReference type="ARBA" id="ARBA00022989"/>
    </source>
</evidence>
<feature type="transmembrane region" description="Helical" evidence="14">
    <location>
        <begin position="151"/>
        <end position="171"/>
    </location>
</feature>
<sequence>MLFNSYTFVLLYLPITALIFFRLGSHSRVLAASWLAAASLFFYGYWNPAYVGLLLLSILFNYGIAFALVREPGQRNSQQKNLILTIGIGADLALLGYYKYANFFLDTANHLFATDWPLQNILLPLGISFFTFTQIAFLVDVWSGKAREYSFVHYVLFVTYFPHLIAGPVLHHKEMMPQFAQPETYKPSWENISIGLTIFSIGLFKKAVLADGIAPYANDAFAAANTAQGMDFLTAWGGALSYTTQLYFDFSGYSDMAIGVSRLFGIVLPLNFNSPYKAASISDFWRRWHMTLSRFLRDYLYISLGGSRKGPLRRQANLMVTMLLGGLWHGASWNFVLWGGLHGIYLVINHAWRAVRGRISGVSAAPGGFERLAGWGLTFVAVVIAWVFFRAPTLAGALNMLRGMLGMHGFSLPAALAPTLGGVADSMRAWGVEFQLGGGSRFVLTWAWTLALLAVALFLPNTQQLMRLHRPGLDFDPTDSQGVLEWKPNGLWAWALAVIAAAGVLSLSQATEFLYYQF</sequence>
<reference evidence="15 16" key="1">
    <citation type="submission" date="2016-06" db="EMBL/GenBank/DDBJ databases">
        <authorList>
            <person name="Kjaerup R.B."/>
            <person name="Dalgaard T.S."/>
            <person name="Juul-Madsen H.R."/>
        </authorList>
    </citation>
    <scope>NUCLEOTIDE SEQUENCE [LARGE SCALE GENOMIC DNA]</scope>
    <source>
        <strain evidence="15">3</strain>
    </source>
</reference>
<dbReference type="PANTHER" id="PTHR13285">
    <property type="entry name" value="ACYLTRANSFERASE"/>
    <property type="match status" value="1"/>
</dbReference>
<dbReference type="InterPro" id="IPR028362">
    <property type="entry name" value="AlgI"/>
</dbReference>
<evidence type="ECO:0000256" key="12">
    <source>
        <dbReference type="ARBA" id="ARBA00031030"/>
    </source>
</evidence>
<feature type="transmembrane region" description="Helical" evidence="14">
    <location>
        <begin position="6"/>
        <end position="24"/>
    </location>
</feature>
<dbReference type="InterPro" id="IPR004299">
    <property type="entry name" value="MBOAT_fam"/>
</dbReference>